<sequence length="862" mass="96527">MSPAQPRRAVYCHSVRRLNLSPLWPPCSRTKLPPPALFDPDELLRKTMQWRKKFPHLQTISYRHPVSDQEDTYTVSLSGDKIRVEVETCVRLFHPVYFLRSPYPLLPPIPTPYYTHPPGLVIDHRIRLVMVDDHLTGPLDPDQDEVARHTAESCGPPAPQPSLEELVSLFETRASRGCVPLSGLTFPSCPTPYTLERFRQIANIVGTGLRQVIVPVNMLRDLGGFQVASSALDSAFPKLESFHIRGELVEGDGLSPTSLLTVMQNLYRFTIDKHTGPLSAMELAVAVRNLGSAKTLYTYTSDRPVTQRKLTFHEFVHMARFHDTHEVFVEGYLEQAARQYGALYRVDWESKIDQLELEQIVSGAVSTSVSPRRSTVDLPVRRVTRSKRLAPSNTQPCPAPSSLSDLSSSPSAAVQKVLCTPELAFLILNQVDQRTLAGMLRLQKRMTIPVAEVLYGEVHISRVSRMSRAKPRRAALCDVVRTINLSPFSPADPASRRKPKPHPFRFDAHQLAKNIAVWKKKFPSLSTILYRYPLDDEADAFVVHLSGETIHVELESQVRLQYPDTFTMPPPSLPETPALSPPLHLKHNIAIHVSPRPWGEDAYHPPRMMERVQEYQRLMYGADSDGRITSINDTCLDSDMHASPEQLLSFLASRASRGCDPITGIRFPSSPTPYTLERFHQMASAIGSGLRTLAISVDVMQSIGGLHFAISELDKAFPALEVLTIRGATMESDGVSPDTPLVGMVNLRSFSHEVCEGVTLLEHAQGVQGLGSRRTSFYLLFQDDPPGQGRLTSYNAVVQLGKEYHEGVMAIRREISELERRLLLEVDAGSKEKMTTELRLLREFTSTSLMEKIKQVKPKTDS</sequence>
<keyword evidence="2" id="KW-1185">Reference proteome</keyword>
<comment type="caution">
    <text evidence="1">The sequence shown here is derived from an EMBL/GenBank/DDBJ whole genome shotgun (WGS) entry which is preliminary data.</text>
</comment>
<evidence type="ECO:0000313" key="1">
    <source>
        <dbReference type="EMBL" id="KAI9639610.1"/>
    </source>
</evidence>
<dbReference type="GeneID" id="77730049"/>
<dbReference type="EMBL" id="JAKWFO010000001">
    <property type="protein sequence ID" value="KAI9639610.1"/>
    <property type="molecule type" value="Genomic_DNA"/>
</dbReference>
<dbReference type="RefSeq" id="XP_052949387.1">
    <property type="nucleotide sequence ID" value="XM_053090844.1"/>
</dbReference>
<evidence type="ECO:0000313" key="2">
    <source>
        <dbReference type="Proteomes" id="UP001164286"/>
    </source>
</evidence>
<organism evidence="1 2">
    <name type="scientific">Dioszegia hungarica</name>
    <dbReference type="NCBI Taxonomy" id="4972"/>
    <lineage>
        <taxon>Eukaryota</taxon>
        <taxon>Fungi</taxon>
        <taxon>Dikarya</taxon>
        <taxon>Basidiomycota</taxon>
        <taxon>Agaricomycotina</taxon>
        <taxon>Tremellomycetes</taxon>
        <taxon>Tremellales</taxon>
        <taxon>Bulleribasidiaceae</taxon>
        <taxon>Dioszegia</taxon>
    </lineage>
</organism>
<dbReference type="Proteomes" id="UP001164286">
    <property type="component" value="Unassembled WGS sequence"/>
</dbReference>
<protein>
    <submittedName>
        <fullName evidence="1">Uncharacterized protein</fullName>
    </submittedName>
</protein>
<name>A0AA38HF70_9TREE</name>
<dbReference type="AlphaFoldDB" id="A0AA38HF70"/>
<reference evidence="1" key="1">
    <citation type="journal article" date="2022" name="G3 (Bethesda)">
        <title>High quality genome of the basidiomycete yeast Dioszegia hungarica PDD-24b-2 isolated from cloud water.</title>
        <authorList>
            <person name="Jarrige D."/>
            <person name="Haridas S."/>
            <person name="Bleykasten-Grosshans C."/>
            <person name="Joly M."/>
            <person name="Nadalig T."/>
            <person name="Sancelme M."/>
            <person name="Vuilleumier S."/>
            <person name="Grigoriev I.V."/>
            <person name="Amato P."/>
            <person name="Bringel F."/>
        </authorList>
    </citation>
    <scope>NUCLEOTIDE SEQUENCE</scope>
    <source>
        <strain evidence="1">PDD-24b-2</strain>
    </source>
</reference>
<proteinExistence type="predicted"/>
<accession>A0AA38HF70</accession>
<gene>
    <name evidence="1" type="ORF">MKK02DRAFT_39932</name>
</gene>